<evidence type="ECO:0000256" key="3">
    <source>
        <dbReference type="ARBA" id="ARBA00022692"/>
    </source>
</evidence>
<feature type="transmembrane region" description="Helical" evidence="6">
    <location>
        <begin position="286"/>
        <end position="303"/>
    </location>
</feature>
<evidence type="ECO:0000313" key="9">
    <source>
        <dbReference type="EMBL" id="MBA9073754.1"/>
    </source>
</evidence>
<feature type="transmembrane region" description="Helical" evidence="6">
    <location>
        <begin position="332"/>
        <end position="350"/>
    </location>
</feature>
<dbReference type="PANTHER" id="PTHR30619">
    <property type="entry name" value="DNA INTERNALIZATION/COMPETENCE PROTEIN COMEC/REC2"/>
    <property type="match status" value="1"/>
</dbReference>
<dbReference type="Pfam" id="PF13567">
    <property type="entry name" value="DUF4131"/>
    <property type="match status" value="1"/>
</dbReference>
<dbReference type="EMBL" id="JACJIS010000001">
    <property type="protein sequence ID" value="MBA9073754.1"/>
    <property type="molecule type" value="Genomic_DNA"/>
</dbReference>
<dbReference type="InterPro" id="IPR004477">
    <property type="entry name" value="ComEC_N"/>
</dbReference>
<feature type="transmembrane region" description="Helical" evidence="6">
    <location>
        <begin position="250"/>
        <end position="274"/>
    </location>
</feature>
<dbReference type="InterPro" id="IPR025405">
    <property type="entry name" value="DUF4131"/>
</dbReference>
<keyword evidence="10" id="KW-1185">Reference proteome</keyword>
<feature type="transmembrane region" description="Helical" evidence="6">
    <location>
        <begin position="356"/>
        <end position="373"/>
    </location>
</feature>
<comment type="caution">
    <text evidence="9">The sequence shown here is derived from an EMBL/GenBank/DDBJ whole genome shotgun (WGS) entry which is preliminary data.</text>
</comment>
<dbReference type="Pfam" id="PF03772">
    <property type="entry name" value="Competence"/>
    <property type="match status" value="1"/>
</dbReference>
<name>A0ABR6DQP3_9FLAO</name>
<accession>A0ABR6DQP3</accession>
<dbReference type="InterPro" id="IPR052159">
    <property type="entry name" value="Competence_DNA_uptake"/>
</dbReference>
<protein>
    <submittedName>
        <fullName evidence="9">Competence protein ComEC</fullName>
    </submittedName>
</protein>
<reference evidence="9 10" key="1">
    <citation type="submission" date="2020-08" db="EMBL/GenBank/DDBJ databases">
        <title>Genomic Encyclopedia of Type Strains, Phase IV (KMG-IV): sequencing the most valuable type-strain genomes for metagenomic binning, comparative biology and taxonomic classification.</title>
        <authorList>
            <person name="Goeker M."/>
        </authorList>
    </citation>
    <scope>NUCLEOTIDE SEQUENCE [LARGE SCALE GENOMIC DNA]</scope>
    <source>
        <strain evidence="9 10">DSM 100397</strain>
    </source>
</reference>
<evidence type="ECO:0000256" key="4">
    <source>
        <dbReference type="ARBA" id="ARBA00022989"/>
    </source>
</evidence>
<keyword evidence="4 6" id="KW-1133">Transmembrane helix</keyword>
<gene>
    <name evidence="9" type="ORF">GGR22_001880</name>
</gene>
<dbReference type="PANTHER" id="PTHR30619:SF1">
    <property type="entry name" value="RECOMBINATION PROTEIN 2"/>
    <property type="match status" value="1"/>
</dbReference>
<keyword evidence="2" id="KW-1003">Cell membrane</keyword>
<evidence type="ECO:0000259" key="7">
    <source>
        <dbReference type="Pfam" id="PF03772"/>
    </source>
</evidence>
<evidence type="ECO:0000256" key="5">
    <source>
        <dbReference type="ARBA" id="ARBA00023136"/>
    </source>
</evidence>
<dbReference type="Proteomes" id="UP000555003">
    <property type="component" value="Unassembled WGS sequence"/>
</dbReference>
<sequence length="676" mass="77558">MKILKFPLARIAIWFILGVLAAFYIEPSPKFSLLFCGTSLIIFGIAYYFSKKDFLQKIYFGIAAYVVFFSIGISTQAIHNERFSKNHYSHKIDEYNHHVEVVLHEKLRSNASNKRYVAMVCSIDTSNAKGKILLSISKKGLKQDFTIGSRLYVYGTISEPRAPSNPNQFDYRKYLANKSIYGQLYANVSEIKVSQKIDKNIWYYASEFRNTIIKNLKSSGFKNEELNVVIALILGQQQDISPELLKDYQLAGAVHILSVSGLHVGCIMIFIGFLLGGLPKNRWGNFIKIAILLSFLWAFAIIAGFSPSVTRSVVMFSFVAVGKYARRKTNIFHTLIVSMLFILLFEPSFIFDIGFQLSYCALFFIVWMQPLFASVWQPKTWILKYFWDILTVSFAAQIGTFPLSTYYFHQFPGLFFITNLLVLPLLGFILALGVFVLVWAFFDIVPTFLAKSLEWSISLLNKIINWVASFESFIFQDISFSWQMLVACYVLILAFVLWVKQPNFQRLSFALSSLILLQLAYFGNKYFNQSQEELIVFNSKRNTILAERNGENIVVYTNGNLSEANLNFIIRPYLVGNFSHISKTERIQNLAYFNKNRILIVDSLGVFPKGLDPDIVIMTQSPKINLERILQESRPKMIIADASNYRTDTQRWKATCEKEKIPFHATVEKGFYSLSK</sequence>
<keyword evidence="3 6" id="KW-0812">Transmembrane</keyword>
<feature type="transmembrane region" description="Helical" evidence="6">
    <location>
        <begin position="385"/>
        <end position="408"/>
    </location>
</feature>
<feature type="domain" description="DUF4131" evidence="8">
    <location>
        <begin position="30"/>
        <end position="189"/>
    </location>
</feature>
<organism evidence="9 10">
    <name type="scientific">Flavobacterium gossypii</name>
    <dbReference type="NCBI Taxonomy" id="1646119"/>
    <lineage>
        <taxon>Bacteria</taxon>
        <taxon>Pseudomonadati</taxon>
        <taxon>Bacteroidota</taxon>
        <taxon>Flavobacteriia</taxon>
        <taxon>Flavobacteriales</taxon>
        <taxon>Flavobacteriaceae</taxon>
        <taxon>Flavobacterium</taxon>
    </lineage>
</organism>
<evidence type="ECO:0000256" key="6">
    <source>
        <dbReference type="SAM" id="Phobius"/>
    </source>
</evidence>
<feature type="domain" description="ComEC/Rec2-related protein" evidence="7">
    <location>
        <begin position="232"/>
        <end position="500"/>
    </location>
</feature>
<dbReference type="NCBIfam" id="TIGR00360">
    <property type="entry name" value="ComEC_N-term"/>
    <property type="match status" value="1"/>
</dbReference>
<evidence type="ECO:0000256" key="1">
    <source>
        <dbReference type="ARBA" id="ARBA00004651"/>
    </source>
</evidence>
<dbReference type="RefSeq" id="WP_182493411.1">
    <property type="nucleotide sequence ID" value="NZ_JACJIS010000001.1"/>
</dbReference>
<comment type="subcellular location">
    <subcellularLocation>
        <location evidence="1">Cell membrane</location>
        <topology evidence="1">Multi-pass membrane protein</topology>
    </subcellularLocation>
</comment>
<keyword evidence="5 6" id="KW-0472">Membrane</keyword>
<evidence type="ECO:0000259" key="8">
    <source>
        <dbReference type="Pfam" id="PF13567"/>
    </source>
</evidence>
<feature type="transmembrane region" description="Helical" evidence="6">
    <location>
        <begin position="31"/>
        <end position="49"/>
    </location>
</feature>
<evidence type="ECO:0000256" key="2">
    <source>
        <dbReference type="ARBA" id="ARBA00022475"/>
    </source>
</evidence>
<feature type="transmembrane region" description="Helical" evidence="6">
    <location>
        <begin position="480"/>
        <end position="499"/>
    </location>
</feature>
<feature type="transmembrane region" description="Helical" evidence="6">
    <location>
        <begin position="58"/>
        <end position="78"/>
    </location>
</feature>
<feature type="transmembrane region" description="Helical" evidence="6">
    <location>
        <begin position="7"/>
        <end position="25"/>
    </location>
</feature>
<feature type="transmembrane region" description="Helical" evidence="6">
    <location>
        <begin position="414"/>
        <end position="441"/>
    </location>
</feature>
<evidence type="ECO:0000313" key="10">
    <source>
        <dbReference type="Proteomes" id="UP000555003"/>
    </source>
</evidence>
<proteinExistence type="predicted"/>